<dbReference type="PROSITE" id="PS50893">
    <property type="entry name" value="ABC_TRANSPORTER_2"/>
    <property type="match status" value="2"/>
</dbReference>
<dbReference type="PROSITE" id="PS00211">
    <property type="entry name" value="ABC_TRANSPORTER_1"/>
    <property type="match status" value="1"/>
</dbReference>
<name>A0A1M7YK93_9FIRM</name>
<dbReference type="Pfam" id="PF12848">
    <property type="entry name" value="ABC_tran_Xtn"/>
    <property type="match status" value="1"/>
</dbReference>
<dbReference type="STRING" id="1121345.SAMN02745217_03935"/>
<dbReference type="InterPro" id="IPR003439">
    <property type="entry name" value="ABC_transporter-like_ATP-bd"/>
</dbReference>
<dbReference type="Gene3D" id="1.10.287.380">
    <property type="entry name" value="Valyl-tRNA synthetase, C-terminal domain"/>
    <property type="match status" value="1"/>
</dbReference>
<keyword evidence="7" id="KW-1185">Reference proteome</keyword>
<dbReference type="InterPro" id="IPR017871">
    <property type="entry name" value="ABC_transporter-like_CS"/>
</dbReference>
<keyword evidence="3 6" id="KW-0067">ATP-binding</keyword>
<protein>
    <submittedName>
        <fullName evidence="6">ATP-binding cassette, subfamily F, uup</fullName>
    </submittedName>
</protein>
<dbReference type="FunFam" id="3.40.50.300:FF:000309">
    <property type="entry name" value="ABC transporter ATP-binding protein"/>
    <property type="match status" value="1"/>
</dbReference>
<keyword evidence="4" id="KW-0175">Coiled coil</keyword>
<evidence type="ECO:0000313" key="6">
    <source>
        <dbReference type="EMBL" id="SHO53055.1"/>
    </source>
</evidence>
<proteinExistence type="predicted"/>
<dbReference type="InterPro" id="IPR003593">
    <property type="entry name" value="AAA+_ATPase"/>
</dbReference>
<feature type="domain" description="ABC transporter" evidence="5">
    <location>
        <begin position="4"/>
        <end position="219"/>
    </location>
</feature>
<dbReference type="Pfam" id="PF00005">
    <property type="entry name" value="ABC_tran"/>
    <property type="match status" value="2"/>
</dbReference>
<evidence type="ECO:0000256" key="3">
    <source>
        <dbReference type="ARBA" id="ARBA00022840"/>
    </source>
</evidence>
<dbReference type="CDD" id="cd03221">
    <property type="entry name" value="ABCF_EF-3"/>
    <property type="match status" value="2"/>
</dbReference>
<dbReference type="InterPro" id="IPR037118">
    <property type="entry name" value="Val-tRNA_synth_C_sf"/>
</dbReference>
<evidence type="ECO:0000256" key="4">
    <source>
        <dbReference type="SAM" id="Coils"/>
    </source>
</evidence>
<organism evidence="6 7">
    <name type="scientific">Anaerocolumna xylanovorans DSM 12503</name>
    <dbReference type="NCBI Taxonomy" id="1121345"/>
    <lineage>
        <taxon>Bacteria</taxon>
        <taxon>Bacillati</taxon>
        <taxon>Bacillota</taxon>
        <taxon>Clostridia</taxon>
        <taxon>Lachnospirales</taxon>
        <taxon>Lachnospiraceae</taxon>
        <taxon>Anaerocolumna</taxon>
    </lineage>
</organism>
<dbReference type="OrthoDB" id="9801441at2"/>
<evidence type="ECO:0000259" key="5">
    <source>
        <dbReference type="PROSITE" id="PS50893"/>
    </source>
</evidence>
<dbReference type="PANTHER" id="PTHR42855">
    <property type="entry name" value="ABC TRANSPORTER ATP-BINDING SUBUNIT"/>
    <property type="match status" value="1"/>
</dbReference>
<keyword evidence="1" id="KW-0677">Repeat</keyword>
<keyword evidence="2" id="KW-0547">Nucleotide-binding</keyword>
<dbReference type="FunFam" id="3.40.50.300:FF:000011">
    <property type="entry name" value="Putative ABC transporter ATP-binding component"/>
    <property type="match status" value="1"/>
</dbReference>
<dbReference type="RefSeq" id="WP_073590565.1">
    <property type="nucleotide sequence ID" value="NZ_FRFD01000012.1"/>
</dbReference>
<dbReference type="GO" id="GO:0005524">
    <property type="term" value="F:ATP binding"/>
    <property type="evidence" value="ECO:0007669"/>
    <property type="project" value="UniProtKB-KW"/>
</dbReference>
<dbReference type="SMART" id="SM00382">
    <property type="entry name" value="AAA"/>
    <property type="match status" value="2"/>
</dbReference>
<dbReference type="Pfam" id="PF16326">
    <property type="entry name" value="ABC_tran_CTD"/>
    <property type="match status" value="1"/>
</dbReference>
<dbReference type="SUPFAM" id="SSF52540">
    <property type="entry name" value="P-loop containing nucleoside triphosphate hydrolases"/>
    <property type="match status" value="2"/>
</dbReference>
<dbReference type="InterPro" id="IPR032524">
    <property type="entry name" value="ABC_tran_C"/>
</dbReference>
<dbReference type="GO" id="GO:0016887">
    <property type="term" value="F:ATP hydrolysis activity"/>
    <property type="evidence" value="ECO:0007669"/>
    <property type="project" value="InterPro"/>
</dbReference>
<dbReference type="InterPro" id="IPR032781">
    <property type="entry name" value="ABC_tran_Xtn"/>
</dbReference>
<dbReference type="GO" id="GO:0003677">
    <property type="term" value="F:DNA binding"/>
    <property type="evidence" value="ECO:0007669"/>
    <property type="project" value="InterPro"/>
</dbReference>
<evidence type="ECO:0000256" key="1">
    <source>
        <dbReference type="ARBA" id="ARBA00022737"/>
    </source>
</evidence>
<evidence type="ECO:0000313" key="7">
    <source>
        <dbReference type="Proteomes" id="UP000184612"/>
    </source>
</evidence>
<sequence>MNLLNIEKMSKSFTDKILFDKVSLGINEGDKIGVIGINGTGKSTLLKIIAGLEETDEGGVVKGKNIRIEYLPQIPEFDESLNILENVVKDKKAKEEYRDLEGEAKAMLLKLSIPDVTESTAALSGGQKKRVALVRTLLTPADILVLDEPTNHLDDTMAEWLEDYLRKYQGAFLMVTHDRYFLDKVTNKIVEIDKGALYTYTANYTKFLELKAAREDMEAATERKKKSLYRMDLEWMMRGARARSTKQKAHIMRFEELKNRKGIEEDKSVEINALSSRLGKKTIEINGISKAYGEKVLFRDFSYIMLRGDRLGIVGPNGSGKSTLLKIITGVLTPDEGSVITGETVKIGYFSQENEYMDQSLKVIDYIRNVAEYIETADGTATASQMLERFLFAGSLQYSLISKLSGGERRRLYLLKVLMEAPNVLILDEPTNDLDITTLTILEDYLDTYDGIVLAVSHDRYFLDRMAERILAFEPDGVIRQYEGGFTDYKEKILAEREAEDKTLAENKASDKKTEVGESYKARPREAKLKFSYKEQREYDTIEGDIAALEERLADLEGEIEKASSDYTKLNTLMAEKEEHEKALEEKMERWMYLSELAGAIQEQKESIKGGIIE</sequence>
<dbReference type="InterPro" id="IPR027417">
    <property type="entry name" value="P-loop_NTPase"/>
</dbReference>
<gene>
    <name evidence="6" type="ORF">SAMN02745217_03935</name>
</gene>
<evidence type="ECO:0000256" key="2">
    <source>
        <dbReference type="ARBA" id="ARBA00022741"/>
    </source>
</evidence>
<feature type="domain" description="ABC transporter" evidence="5">
    <location>
        <begin position="283"/>
        <end position="502"/>
    </location>
</feature>
<dbReference type="EMBL" id="FRFD01000012">
    <property type="protein sequence ID" value="SHO53055.1"/>
    <property type="molecule type" value="Genomic_DNA"/>
</dbReference>
<reference evidence="6 7" key="1">
    <citation type="submission" date="2016-12" db="EMBL/GenBank/DDBJ databases">
        <authorList>
            <person name="Song W.-J."/>
            <person name="Kurnit D.M."/>
        </authorList>
    </citation>
    <scope>NUCLEOTIDE SEQUENCE [LARGE SCALE GENOMIC DNA]</scope>
    <source>
        <strain evidence="6 7">DSM 12503</strain>
    </source>
</reference>
<dbReference type="InterPro" id="IPR051309">
    <property type="entry name" value="ABCF_ATPase"/>
</dbReference>
<dbReference type="AlphaFoldDB" id="A0A1M7YK93"/>
<accession>A0A1M7YK93</accession>
<feature type="coiled-coil region" evidence="4">
    <location>
        <begin position="539"/>
        <end position="590"/>
    </location>
</feature>
<dbReference type="Proteomes" id="UP000184612">
    <property type="component" value="Unassembled WGS sequence"/>
</dbReference>
<dbReference type="Gene3D" id="3.40.50.300">
    <property type="entry name" value="P-loop containing nucleotide triphosphate hydrolases"/>
    <property type="match status" value="2"/>
</dbReference>
<dbReference type="PANTHER" id="PTHR42855:SF1">
    <property type="entry name" value="ABC TRANSPORTER DOMAIN-CONTAINING PROTEIN"/>
    <property type="match status" value="1"/>
</dbReference>